<evidence type="ECO:0000256" key="1">
    <source>
        <dbReference type="SAM" id="SignalP"/>
    </source>
</evidence>
<gene>
    <name evidence="2" type="ORF">MPRF_43230</name>
</gene>
<dbReference type="RefSeq" id="WP_104861019.1">
    <property type="nucleotide sequence ID" value="NZ_AP022598.1"/>
</dbReference>
<feature type="signal peptide" evidence="1">
    <location>
        <begin position="1"/>
        <end position="28"/>
    </location>
</feature>
<evidence type="ECO:0000313" key="3">
    <source>
        <dbReference type="Proteomes" id="UP000466554"/>
    </source>
</evidence>
<dbReference type="Proteomes" id="UP000466554">
    <property type="component" value="Chromosome"/>
</dbReference>
<reference evidence="2 3" key="1">
    <citation type="journal article" date="2019" name="Emerg. Microbes Infect.">
        <title>Comprehensive subspecies identification of 175 nontuberculous mycobacteria species based on 7547 genomic profiles.</title>
        <authorList>
            <person name="Matsumoto Y."/>
            <person name="Kinjo T."/>
            <person name="Motooka D."/>
            <person name="Nabeya D."/>
            <person name="Jung N."/>
            <person name="Uechi K."/>
            <person name="Horii T."/>
            <person name="Iida T."/>
            <person name="Fujita J."/>
            <person name="Nakamura S."/>
        </authorList>
    </citation>
    <scope>NUCLEOTIDE SEQUENCE [LARGE SCALE GENOMIC DNA]</scope>
    <source>
        <strain evidence="2 3">JCM 6367</strain>
    </source>
</reference>
<proteinExistence type="predicted"/>
<evidence type="ECO:0008006" key="4">
    <source>
        <dbReference type="Google" id="ProtNLM"/>
    </source>
</evidence>
<dbReference type="EMBL" id="AP022598">
    <property type="protein sequence ID" value="BBY77424.1"/>
    <property type="molecule type" value="Genomic_DNA"/>
</dbReference>
<feature type="chain" id="PRO_5029598624" description="PASTA domain-containing protein" evidence="1">
    <location>
        <begin position="29"/>
        <end position="92"/>
    </location>
</feature>
<accession>A0A7I7U7P6</accession>
<organism evidence="2 3">
    <name type="scientific">Mycolicibacterium parafortuitum</name>
    <name type="common">Mycobacterium parafortuitum</name>
    <dbReference type="NCBI Taxonomy" id="39692"/>
    <lineage>
        <taxon>Bacteria</taxon>
        <taxon>Bacillati</taxon>
        <taxon>Actinomycetota</taxon>
        <taxon>Actinomycetes</taxon>
        <taxon>Mycobacteriales</taxon>
        <taxon>Mycobacteriaceae</taxon>
        <taxon>Mycolicibacterium</taxon>
    </lineage>
</organism>
<evidence type="ECO:0000313" key="2">
    <source>
        <dbReference type="EMBL" id="BBY77424.1"/>
    </source>
</evidence>
<dbReference type="AlphaFoldDB" id="A0A7I7U7P6"/>
<sequence>MTRTRGIITAMSMAGPAAMLAFAPFAHADPAPQAVVSPAQTIENLAHEGYDVQFNWVDGEPANLPLGMCTVSGVNSATKPVATVSIDCPSDS</sequence>
<protein>
    <recommendedName>
        <fullName evidence="4">PASTA domain-containing protein</fullName>
    </recommendedName>
</protein>
<name>A0A7I7U7P6_MYCPF</name>
<keyword evidence="1" id="KW-0732">Signal</keyword>